<sequence>MKGGYLNMSSQLIQLLKRLETQTPFALVIRCIQWLQYPGVERCLTSLHTNTVNAVTTRNPIAILETLYSLFTDIGQFLCNELRNSNILRTDA</sequence>
<evidence type="ECO:0000313" key="2">
    <source>
        <dbReference type="Proteomes" id="UP001054945"/>
    </source>
</evidence>
<comment type="caution">
    <text evidence="1">The sequence shown here is derived from an EMBL/GenBank/DDBJ whole genome shotgun (WGS) entry which is preliminary data.</text>
</comment>
<gene>
    <name evidence="1" type="ORF">CEXT_790691</name>
</gene>
<proteinExistence type="predicted"/>
<dbReference type="EMBL" id="BPLR01015159">
    <property type="protein sequence ID" value="GIY74048.1"/>
    <property type="molecule type" value="Genomic_DNA"/>
</dbReference>
<dbReference type="AlphaFoldDB" id="A0AAV4VV91"/>
<accession>A0AAV4VV91</accession>
<name>A0AAV4VV91_CAEEX</name>
<organism evidence="1 2">
    <name type="scientific">Caerostris extrusa</name>
    <name type="common">Bark spider</name>
    <name type="synonym">Caerostris bankana</name>
    <dbReference type="NCBI Taxonomy" id="172846"/>
    <lineage>
        <taxon>Eukaryota</taxon>
        <taxon>Metazoa</taxon>
        <taxon>Ecdysozoa</taxon>
        <taxon>Arthropoda</taxon>
        <taxon>Chelicerata</taxon>
        <taxon>Arachnida</taxon>
        <taxon>Araneae</taxon>
        <taxon>Araneomorphae</taxon>
        <taxon>Entelegynae</taxon>
        <taxon>Araneoidea</taxon>
        <taxon>Araneidae</taxon>
        <taxon>Caerostris</taxon>
    </lineage>
</organism>
<dbReference type="Proteomes" id="UP001054945">
    <property type="component" value="Unassembled WGS sequence"/>
</dbReference>
<evidence type="ECO:0000313" key="1">
    <source>
        <dbReference type="EMBL" id="GIY74048.1"/>
    </source>
</evidence>
<protein>
    <submittedName>
        <fullName evidence="1">Uncharacterized protein</fullName>
    </submittedName>
</protein>
<reference evidence="1 2" key="1">
    <citation type="submission" date="2021-06" db="EMBL/GenBank/DDBJ databases">
        <title>Caerostris extrusa draft genome.</title>
        <authorList>
            <person name="Kono N."/>
            <person name="Arakawa K."/>
        </authorList>
    </citation>
    <scope>NUCLEOTIDE SEQUENCE [LARGE SCALE GENOMIC DNA]</scope>
</reference>
<keyword evidence="2" id="KW-1185">Reference proteome</keyword>